<dbReference type="OrthoDB" id="69300at2759"/>
<gene>
    <name evidence="3" type="ORF">RFI_09157</name>
</gene>
<reference evidence="3 4" key="1">
    <citation type="journal article" date="2013" name="Curr. Biol.">
        <title>The Genome of the Foraminiferan Reticulomyxa filosa.</title>
        <authorList>
            <person name="Glockner G."/>
            <person name="Hulsmann N."/>
            <person name="Schleicher M."/>
            <person name="Noegel A.A."/>
            <person name="Eichinger L."/>
            <person name="Gallinger C."/>
            <person name="Pawlowski J."/>
            <person name="Sierra R."/>
            <person name="Euteneuer U."/>
            <person name="Pillet L."/>
            <person name="Moustafa A."/>
            <person name="Platzer M."/>
            <person name="Groth M."/>
            <person name="Szafranski K."/>
            <person name="Schliwa M."/>
        </authorList>
    </citation>
    <scope>NUCLEOTIDE SEQUENCE [LARGE SCALE GENOMIC DNA]</scope>
</reference>
<feature type="region of interest" description="Disordered" evidence="1">
    <location>
        <begin position="960"/>
        <end position="997"/>
    </location>
</feature>
<comment type="caution">
    <text evidence="3">The sequence shown here is derived from an EMBL/GenBank/DDBJ whole genome shotgun (WGS) entry which is preliminary data.</text>
</comment>
<dbReference type="InterPro" id="IPR024983">
    <property type="entry name" value="CHAT_dom"/>
</dbReference>
<dbReference type="Pfam" id="PF12770">
    <property type="entry name" value="CHAT"/>
    <property type="match status" value="1"/>
</dbReference>
<evidence type="ECO:0000313" key="3">
    <source>
        <dbReference type="EMBL" id="ETO27972.1"/>
    </source>
</evidence>
<keyword evidence="4" id="KW-1185">Reference proteome</keyword>
<feature type="compositionally biased region" description="Basic and acidic residues" evidence="1">
    <location>
        <begin position="974"/>
        <end position="997"/>
    </location>
</feature>
<sequence length="997" mass="114727">MGMKSYKAEKFNEMYQIVCGEMSLPSQILSVVIWRLCKAKRFDEANDKTKLIPILVDILQKEPLLEKQVGSPSHRSYPRLSKAPTSFLPFSNEEKNVDPFEQFSGESEIEIKSVPSLPFDFSPSTSANDHVFPPSPVPPPPPPPPSFVITYPKNPRANAQSGHHHRLPSNSPHFREHFSDSFRPNICIHCSHSAPPRLITALSQPLSSNDRENNAKYGQSRNHYDLDLLGKKIIILFYPFFKQQLDMAVLHSSPLNCGDPFLDFEREQISLQTMLRQCEQSFGVFFGVLTKQSLISCIQRGAQILHIGGHGSNSQTLQVEDHWGAMTTISADGIRQALEGNLFQLKLVFVSTCFSEQVAKAFVDLGVPHVVAVHSLVQINNRTAIEFAYSFYQNLLGQKTTVLEAFKNARSGNDLYVLIHFPCFLYTYAYYEYILYVTYNTYNTYNTYIAFVQLTGITLQGKVDCCCRHEGHTPECRCPYCKSIRCCEKDHSSECPGFKKLKCCQPDIPHEHSKKFLLLGNSDHKQTLLADLDLVTEQKQQMKVISYEFPSNCRPGWYEDHRKVLGRQTDINILIQLLHPEIRPMHDVTVLTGHPFIGATTVAKSAAQFFTRPWYIPLFPGGVWWIDLSKLQSDPDGLLEFMADCMEIDSGRFQYRDSKTKDMVDYPPEIHHQICQEQHSDTPKVIVYVDDKQQNRYILFREHKNHSLTLKNKLPSEIYEQAQVWLTIMPNDFPKEVWQDSETKKVESRRILFSSKGDKFIYSQIREKCQGATLFVFDHLTFLQEHLHRFWNVVHRLLTELRSVRILLICRFSVCNEIEKFDFKCHVKCRVHRLLPISCMDACLLLRAKTRQLILEYDFDGLDRPQSNKDLMKYSLFEWLAKAPELIDICTDLIASGMPLSAVIKCIETSSDEWSSIVNQYKRRSQCISGLENWAVTSLIPLRSLMRKLEVVKEIWEVDQDDTKNDKSSQTTDKTLKKTEPSSHKNDDADEQKSDHC</sequence>
<name>X6NRM1_RETFI</name>
<feature type="domain" description="CHAT" evidence="2">
    <location>
        <begin position="287"/>
        <end position="410"/>
    </location>
</feature>
<protein>
    <recommendedName>
        <fullName evidence="2">CHAT domain-containing protein</fullName>
    </recommendedName>
</protein>
<evidence type="ECO:0000313" key="4">
    <source>
        <dbReference type="Proteomes" id="UP000023152"/>
    </source>
</evidence>
<dbReference type="Proteomes" id="UP000023152">
    <property type="component" value="Unassembled WGS sequence"/>
</dbReference>
<organism evidence="3 4">
    <name type="scientific">Reticulomyxa filosa</name>
    <dbReference type="NCBI Taxonomy" id="46433"/>
    <lineage>
        <taxon>Eukaryota</taxon>
        <taxon>Sar</taxon>
        <taxon>Rhizaria</taxon>
        <taxon>Retaria</taxon>
        <taxon>Foraminifera</taxon>
        <taxon>Monothalamids</taxon>
        <taxon>Reticulomyxidae</taxon>
        <taxon>Reticulomyxa</taxon>
    </lineage>
</organism>
<dbReference type="AlphaFoldDB" id="X6NRM1"/>
<evidence type="ECO:0000256" key="1">
    <source>
        <dbReference type="SAM" id="MobiDB-lite"/>
    </source>
</evidence>
<dbReference type="EMBL" id="ASPP01006943">
    <property type="protein sequence ID" value="ETO27972.1"/>
    <property type="molecule type" value="Genomic_DNA"/>
</dbReference>
<evidence type="ECO:0000259" key="2">
    <source>
        <dbReference type="Pfam" id="PF12770"/>
    </source>
</evidence>
<accession>X6NRM1</accession>
<proteinExistence type="predicted"/>